<accession>W6Y9P0</accession>
<reference evidence="4 5" key="1">
    <citation type="journal article" date="2013" name="PLoS Genet.">
        <title>Comparative genome structure, secondary metabolite, and effector coding capacity across Cochliobolus pathogens.</title>
        <authorList>
            <person name="Condon B.J."/>
            <person name="Leng Y."/>
            <person name="Wu D."/>
            <person name="Bushley K.E."/>
            <person name="Ohm R.A."/>
            <person name="Otillar R."/>
            <person name="Martin J."/>
            <person name="Schackwitz W."/>
            <person name="Grimwood J."/>
            <person name="MohdZainudin N."/>
            <person name="Xue C."/>
            <person name="Wang R."/>
            <person name="Manning V.A."/>
            <person name="Dhillon B."/>
            <person name="Tu Z.J."/>
            <person name="Steffenson B.J."/>
            <person name="Salamov A."/>
            <person name="Sun H."/>
            <person name="Lowry S."/>
            <person name="LaButti K."/>
            <person name="Han J."/>
            <person name="Copeland A."/>
            <person name="Lindquist E."/>
            <person name="Barry K."/>
            <person name="Schmutz J."/>
            <person name="Baker S.E."/>
            <person name="Ciuffetti L.M."/>
            <person name="Grigoriev I.V."/>
            <person name="Zhong S."/>
            <person name="Turgeon B.G."/>
        </authorList>
    </citation>
    <scope>NUCLEOTIDE SEQUENCE [LARGE SCALE GENOMIC DNA]</scope>
    <source>
        <strain evidence="4 5">26-R-13</strain>
    </source>
</reference>
<dbReference type="Gene3D" id="1.25.40.20">
    <property type="entry name" value="Ankyrin repeat-containing domain"/>
    <property type="match status" value="1"/>
</dbReference>
<feature type="repeat" description="ANK" evidence="3">
    <location>
        <begin position="1"/>
        <end position="28"/>
    </location>
</feature>
<protein>
    <submittedName>
        <fullName evidence="4">Uncharacterized protein</fullName>
    </submittedName>
</protein>
<dbReference type="EMBL" id="KI964595">
    <property type="protein sequence ID" value="EUC34240.1"/>
    <property type="molecule type" value="Genomic_DNA"/>
</dbReference>
<dbReference type="SUPFAM" id="SSF48403">
    <property type="entry name" value="Ankyrin repeat"/>
    <property type="match status" value="1"/>
</dbReference>
<feature type="non-terminal residue" evidence="4">
    <location>
        <position position="1"/>
    </location>
</feature>
<gene>
    <name evidence="4" type="ORF">COCCADRAFT_60202</name>
</gene>
<dbReference type="HOGENOM" id="CLU_000134_45_5_1"/>
<dbReference type="PROSITE" id="PS50088">
    <property type="entry name" value="ANK_REPEAT"/>
    <property type="match status" value="2"/>
</dbReference>
<keyword evidence="1" id="KW-0677">Repeat</keyword>
<dbReference type="PROSITE" id="PS50297">
    <property type="entry name" value="ANK_REP_REGION"/>
    <property type="match status" value="1"/>
</dbReference>
<dbReference type="InterPro" id="IPR036770">
    <property type="entry name" value="Ankyrin_rpt-contain_sf"/>
</dbReference>
<evidence type="ECO:0000256" key="3">
    <source>
        <dbReference type="PROSITE-ProRule" id="PRU00023"/>
    </source>
</evidence>
<dbReference type="AlphaFoldDB" id="W6Y9P0"/>
<dbReference type="RefSeq" id="XP_007711493.1">
    <property type="nucleotide sequence ID" value="XM_007713303.1"/>
</dbReference>
<keyword evidence="5" id="KW-1185">Reference proteome</keyword>
<evidence type="ECO:0000313" key="4">
    <source>
        <dbReference type="EMBL" id="EUC34240.1"/>
    </source>
</evidence>
<dbReference type="KEGG" id="bze:COCCADRAFT_60202"/>
<sequence>LQLAAKKGCKEETRVLAAKGADVNAEDDEGSRPLHLAVLSKEKDTVEILIEKGASINESDRRGQSAL</sequence>
<evidence type="ECO:0000256" key="1">
    <source>
        <dbReference type="ARBA" id="ARBA00022737"/>
    </source>
</evidence>
<dbReference type="InterPro" id="IPR002110">
    <property type="entry name" value="Ankyrin_rpt"/>
</dbReference>
<evidence type="ECO:0000313" key="5">
    <source>
        <dbReference type="Proteomes" id="UP000053841"/>
    </source>
</evidence>
<dbReference type="OrthoDB" id="539213at2759"/>
<dbReference type="PANTHER" id="PTHR24171:SF9">
    <property type="entry name" value="ANKYRIN REPEAT DOMAIN-CONTAINING PROTEIN 39"/>
    <property type="match status" value="1"/>
</dbReference>
<dbReference type="SMART" id="SM00248">
    <property type="entry name" value="ANK"/>
    <property type="match status" value="1"/>
</dbReference>
<name>W6Y9P0_COCC2</name>
<keyword evidence="2 3" id="KW-0040">ANK repeat</keyword>
<dbReference type="PANTHER" id="PTHR24171">
    <property type="entry name" value="ANKYRIN REPEAT DOMAIN-CONTAINING PROTEIN 39-RELATED"/>
    <property type="match status" value="1"/>
</dbReference>
<dbReference type="Proteomes" id="UP000053841">
    <property type="component" value="Unassembled WGS sequence"/>
</dbReference>
<feature type="non-terminal residue" evidence="4">
    <location>
        <position position="67"/>
    </location>
</feature>
<feature type="repeat" description="ANK" evidence="3">
    <location>
        <begin position="29"/>
        <end position="61"/>
    </location>
</feature>
<evidence type="ECO:0000256" key="2">
    <source>
        <dbReference type="ARBA" id="ARBA00023043"/>
    </source>
</evidence>
<dbReference type="Pfam" id="PF12796">
    <property type="entry name" value="Ank_2"/>
    <property type="match status" value="1"/>
</dbReference>
<proteinExistence type="predicted"/>
<organism evidence="4 5">
    <name type="scientific">Cochliobolus carbonum (strain 26-R-13)</name>
    <name type="common">Maize leaf spot fungus</name>
    <name type="synonym">Bipolaris zeicola</name>
    <dbReference type="NCBI Taxonomy" id="930089"/>
    <lineage>
        <taxon>Eukaryota</taxon>
        <taxon>Fungi</taxon>
        <taxon>Dikarya</taxon>
        <taxon>Ascomycota</taxon>
        <taxon>Pezizomycotina</taxon>
        <taxon>Dothideomycetes</taxon>
        <taxon>Pleosporomycetidae</taxon>
        <taxon>Pleosporales</taxon>
        <taxon>Pleosporineae</taxon>
        <taxon>Pleosporaceae</taxon>
        <taxon>Bipolaris</taxon>
    </lineage>
</organism>
<dbReference type="GeneID" id="19150278"/>